<comment type="caution">
    <text evidence="1">The sequence shown here is derived from an EMBL/GenBank/DDBJ whole genome shotgun (WGS) entry which is preliminary data.</text>
</comment>
<accession>A0A9P4M2Y3</accession>
<organism evidence="1 2">
    <name type="scientific">Rhizodiscina lignyota</name>
    <dbReference type="NCBI Taxonomy" id="1504668"/>
    <lineage>
        <taxon>Eukaryota</taxon>
        <taxon>Fungi</taxon>
        <taxon>Dikarya</taxon>
        <taxon>Ascomycota</taxon>
        <taxon>Pezizomycotina</taxon>
        <taxon>Dothideomycetes</taxon>
        <taxon>Pleosporomycetidae</taxon>
        <taxon>Aulographales</taxon>
        <taxon>Rhizodiscinaceae</taxon>
        <taxon>Rhizodiscina</taxon>
    </lineage>
</organism>
<dbReference type="PANTHER" id="PTHR37012:SF2">
    <property type="entry name" value="BZIP DOMAIN-CONTAINING PROTEIN-RELATED"/>
    <property type="match status" value="1"/>
</dbReference>
<dbReference type="OrthoDB" id="2985014at2759"/>
<sequence>MSPPEMQGLTRAAAAKNQIEQLKDIDGLDNLEEIALAMCALTSVTGIAAQSSHISEEQDPAEINDTLATVLDALNGGSGHQAFPVSGSADLEHSTVASPQGQQDQSLTLQFAPNRSMAQYALNEEQISDRAESKHLNQKSIAQRQYWFVPRNVVSSMALYGAPELPLAIPVHAVQITNSIDNEYISARYTDYVSKRRSLIASGCLIDDVLGTIKIEPSQLLDATAIAFEAPKLCEWAVGLARDMDLFCVEEKLATTLLTAPLARWQISPTLENYHGIAACMKPTPSQIMISHPAWIDYIPWPEVRDYFITVPYVMDGKEILQLLMRHTHINWAHNMDSMVTFDPIKDTLLLSAKFEIWATDINNWSLDQAILSELPALANKAWIKAIVQGEDEAIQRDTLFFLDDMQTFRDAVDDQTLIGQGIT</sequence>
<gene>
    <name evidence="1" type="ORF">NA57DRAFT_59203</name>
</gene>
<dbReference type="EMBL" id="ML978130">
    <property type="protein sequence ID" value="KAF2096146.1"/>
    <property type="molecule type" value="Genomic_DNA"/>
</dbReference>
<protein>
    <submittedName>
        <fullName evidence="1">Uncharacterized protein</fullName>
    </submittedName>
</protein>
<evidence type="ECO:0000313" key="1">
    <source>
        <dbReference type="EMBL" id="KAF2096146.1"/>
    </source>
</evidence>
<dbReference type="InterPro" id="IPR021833">
    <property type="entry name" value="DUF3425"/>
</dbReference>
<name>A0A9P4M2Y3_9PEZI</name>
<dbReference type="Pfam" id="PF11905">
    <property type="entry name" value="DUF3425"/>
    <property type="match status" value="1"/>
</dbReference>
<evidence type="ECO:0000313" key="2">
    <source>
        <dbReference type="Proteomes" id="UP000799772"/>
    </source>
</evidence>
<dbReference type="PANTHER" id="PTHR37012">
    <property type="entry name" value="B-ZIP TRANSCRIPTION FACTOR (EUROFUNG)-RELATED"/>
    <property type="match status" value="1"/>
</dbReference>
<reference evidence="1" key="1">
    <citation type="journal article" date="2020" name="Stud. Mycol.">
        <title>101 Dothideomycetes genomes: a test case for predicting lifestyles and emergence of pathogens.</title>
        <authorList>
            <person name="Haridas S."/>
            <person name="Albert R."/>
            <person name="Binder M."/>
            <person name="Bloem J."/>
            <person name="Labutti K."/>
            <person name="Salamov A."/>
            <person name="Andreopoulos B."/>
            <person name="Baker S."/>
            <person name="Barry K."/>
            <person name="Bills G."/>
            <person name="Bluhm B."/>
            <person name="Cannon C."/>
            <person name="Castanera R."/>
            <person name="Culley D."/>
            <person name="Daum C."/>
            <person name="Ezra D."/>
            <person name="Gonzalez J."/>
            <person name="Henrissat B."/>
            <person name="Kuo A."/>
            <person name="Liang C."/>
            <person name="Lipzen A."/>
            <person name="Lutzoni F."/>
            <person name="Magnuson J."/>
            <person name="Mondo S."/>
            <person name="Nolan M."/>
            <person name="Ohm R."/>
            <person name="Pangilinan J."/>
            <person name="Park H.-J."/>
            <person name="Ramirez L."/>
            <person name="Alfaro M."/>
            <person name="Sun H."/>
            <person name="Tritt A."/>
            <person name="Yoshinaga Y."/>
            <person name="Zwiers L.-H."/>
            <person name="Turgeon B."/>
            <person name="Goodwin S."/>
            <person name="Spatafora J."/>
            <person name="Crous P."/>
            <person name="Grigoriev I."/>
        </authorList>
    </citation>
    <scope>NUCLEOTIDE SEQUENCE</scope>
    <source>
        <strain evidence="1">CBS 133067</strain>
    </source>
</reference>
<proteinExistence type="predicted"/>
<dbReference type="AlphaFoldDB" id="A0A9P4M2Y3"/>
<dbReference type="Proteomes" id="UP000799772">
    <property type="component" value="Unassembled WGS sequence"/>
</dbReference>
<keyword evidence="2" id="KW-1185">Reference proteome</keyword>